<evidence type="ECO:0000256" key="7">
    <source>
        <dbReference type="ARBA" id="ARBA00071652"/>
    </source>
</evidence>
<dbReference type="PANTHER" id="PTHR13479:SF66">
    <property type="entry name" value="LARGE RIBOSOMAL SUBUNIT PROTEIN ML66"/>
    <property type="match status" value="1"/>
</dbReference>
<evidence type="ECO:0000313" key="9">
    <source>
        <dbReference type="Proteomes" id="UP000472277"/>
    </source>
</evidence>
<dbReference type="FunCoup" id="A0A673W5Y9">
    <property type="interactions" value="2050"/>
</dbReference>
<evidence type="ECO:0000256" key="2">
    <source>
        <dbReference type="ARBA" id="ARBA00022946"/>
    </source>
</evidence>
<keyword evidence="3" id="KW-0689">Ribosomal protein</keyword>
<dbReference type="GO" id="GO:0070181">
    <property type="term" value="F:small ribosomal subunit rRNA binding"/>
    <property type="evidence" value="ECO:0007669"/>
    <property type="project" value="TreeGrafter"/>
</dbReference>
<reference evidence="8" key="2">
    <citation type="submission" date="2025-08" db="UniProtKB">
        <authorList>
            <consortium name="Ensembl"/>
        </authorList>
    </citation>
    <scope>IDENTIFICATION</scope>
</reference>
<dbReference type="PANTHER" id="PTHR13479">
    <property type="entry name" value="30S RIBOSOMAL PROTEIN S18"/>
    <property type="match status" value="1"/>
</dbReference>
<dbReference type="GeneTree" id="ENSGT00390000006493"/>
<reference evidence="8" key="3">
    <citation type="submission" date="2025-09" db="UniProtKB">
        <authorList>
            <consortium name="Ensembl"/>
        </authorList>
    </citation>
    <scope>IDENTIFICATION</scope>
</reference>
<dbReference type="InterPro" id="IPR001648">
    <property type="entry name" value="Ribosomal_bS18"/>
</dbReference>
<evidence type="ECO:0000256" key="5">
    <source>
        <dbReference type="ARBA" id="ARBA00023274"/>
    </source>
</evidence>
<dbReference type="Ensembl" id="ENSSTUT00000004302.1">
    <property type="protein sequence ID" value="ENSSTUP00000004057.1"/>
    <property type="gene ID" value="ENSSTUG00000002023.1"/>
</dbReference>
<dbReference type="AlphaFoldDB" id="A0A673W5Y9"/>
<dbReference type="SUPFAM" id="SSF46911">
    <property type="entry name" value="Ribosomal protein S18"/>
    <property type="match status" value="1"/>
</dbReference>
<dbReference type="Pfam" id="PF01084">
    <property type="entry name" value="Ribosomal_S18"/>
    <property type="match status" value="1"/>
</dbReference>
<gene>
    <name evidence="8" type="primary">mrps18a</name>
</gene>
<keyword evidence="9" id="KW-1185">Reference proteome</keyword>
<accession>A0A673W5Y9</accession>
<sequence>MAARSVLGYIWTSLSGFKCVASSSNMSPFQRITSCPQLSVFGNIQSRGIRHGKAIIGKTTGGGSFSAQHRFVMKHCLTDMSRIEAILTLTMTMLFVFTVVEKKEGKTTIIEGTTEDTPSGPQPPNATAQCPIYRWNLQNKYNYTDVLLLSQFIRSDGGMLSRRVTGLCAWEHRKIAICVQMAHRAGLLPDHKPTLPEGHIPKKPKPKLNRYLTRWSIDSVKPIYRTGLKWCKNRISVGHPALRNNVQYGKKILYLKH</sequence>
<dbReference type="GO" id="GO:0005763">
    <property type="term" value="C:mitochondrial small ribosomal subunit"/>
    <property type="evidence" value="ECO:0007669"/>
    <property type="project" value="TreeGrafter"/>
</dbReference>
<keyword evidence="2" id="KW-0809">Transit peptide</keyword>
<evidence type="ECO:0000256" key="1">
    <source>
        <dbReference type="ARBA" id="ARBA00004173"/>
    </source>
</evidence>
<dbReference type="OMA" id="APPERAM"/>
<evidence type="ECO:0000256" key="3">
    <source>
        <dbReference type="ARBA" id="ARBA00022980"/>
    </source>
</evidence>
<dbReference type="GO" id="GO:0003735">
    <property type="term" value="F:structural constituent of ribosome"/>
    <property type="evidence" value="ECO:0007669"/>
    <property type="project" value="InterPro"/>
</dbReference>
<reference evidence="8" key="1">
    <citation type="submission" date="2021-04" db="EMBL/GenBank/DDBJ databases">
        <authorList>
            <consortium name="Wellcome Sanger Institute Data Sharing"/>
        </authorList>
    </citation>
    <scope>NUCLEOTIDE SEQUENCE [LARGE SCALE GENOMIC DNA]</scope>
</reference>
<keyword evidence="4" id="KW-0496">Mitochondrion</keyword>
<evidence type="ECO:0000256" key="6">
    <source>
        <dbReference type="ARBA" id="ARBA00061060"/>
    </source>
</evidence>
<organism evidence="8 9">
    <name type="scientific">Salmo trutta</name>
    <name type="common">Brown trout</name>
    <dbReference type="NCBI Taxonomy" id="8032"/>
    <lineage>
        <taxon>Eukaryota</taxon>
        <taxon>Metazoa</taxon>
        <taxon>Chordata</taxon>
        <taxon>Craniata</taxon>
        <taxon>Vertebrata</taxon>
        <taxon>Euteleostomi</taxon>
        <taxon>Actinopterygii</taxon>
        <taxon>Neopterygii</taxon>
        <taxon>Teleostei</taxon>
        <taxon>Protacanthopterygii</taxon>
        <taxon>Salmoniformes</taxon>
        <taxon>Salmonidae</taxon>
        <taxon>Salmoninae</taxon>
        <taxon>Salmo</taxon>
    </lineage>
</organism>
<dbReference type="Gene3D" id="4.10.640.10">
    <property type="entry name" value="Ribosomal protein S18"/>
    <property type="match status" value="1"/>
</dbReference>
<dbReference type="InterPro" id="IPR036870">
    <property type="entry name" value="Ribosomal_bS18_sf"/>
</dbReference>
<evidence type="ECO:0000256" key="4">
    <source>
        <dbReference type="ARBA" id="ARBA00023128"/>
    </source>
</evidence>
<dbReference type="InParanoid" id="A0A673W5Y9"/>
<name>A0A673W5Y9_SALTR</name>
<dbReference type="FunFam" id="4.10.640.10:FF:000011">
    <property type="entry name" value="28S ribosomal protein S18a, mitochondrial"/>
    <property type="match status" value="1"/>
</dbReference>
<evidence type="ECO:0000313" key="8">
    <source>
        <dbReference type="Ensembl" id="ENSSTUP00000004057.1"/>
    </source>
</evidence>
<dbReference type="GO" id="GO:0032543">
    <property type="term" value="P:mitochondrial translation"/>
    <property type="evidence" value="ECO:0007669"/>
    <property type="project" value="TreeGrafter"/>
</dbReference>
<keyword evidence="5" id="KW-0687">Ribonucleoprotein</keyword>
<dbReference type="GO" id="GO:0005743">
    <property type="term" value="C:mitochondrial inner membrane"/>
    <property type="evidence" value="ECO:0007669"/>
    <property type="project" value="UniProtKB-ARBA"/>
</dbReference>
<comment type="similarity">
    <text evidence="6">Belongs to the bacterial ribosomal protein bS18 family. Mitochondrion-specific ribosomal protein mL66 subfamily.</text>
</comment>
<dbReference type="Proteomes" id="UP000472277">
    <property type="component" value="Chromosome 1"/>
</dbReference>
<proteinExistence type="inferred from homology"/>
<comment type="subcellular location">
    <subcellularLocation>
        <location evidence="1">Mitochondrion</location>
    </subcellularLocation>
</comment>
<protein>
    <recommendedName>
        <fullName evidence="7">Large ribosomal subunit protein mL66</fullName>
    </recommendedName>
</protein>